<dbReference type="GO" id="GO:0016887">
    <property type="term" value="F:ATP hydrolysis activity"/>
    <property type="evidence" value="ECO:0007669"/>
    <property type="project" value="InterPro"/>
</dbReference>
<dbReference type="FunFam" id="3.40.50.300:FF:000901">
    <property type="entry name" value="Chromosome partition protein Smc"/>
    <property type="match status" value="1"/>
</dbReference>
<dbReference type="GO" id="GO:0005694">
    <property type="term" value="C:chromosome"/>
    <property type="evidence" value="ECO:0007669"/>
    <property type="project" value="InterPro"/>
</dbReference>
<comment type="subunit">
    <text evidence="7">Homodimer.</text>
</comment>
<keyword evidence="2 7" id="KW-0963">Cytoplasm</keyword>
<feature type="coiled-coil region" evidence="7">
    <location>
        <begin position="679"/>
        <end position="706"/>
    </location>
</feature>
<keyword evidence="4 7" id="KW-0067">ATP-binding</keyword>
<feature type="coiled-coil region" evidence="7">
    <location>
        <begin position="178"/>
        <end position="366"/>
    </location>
</feature>
<keyword evidence="3 7" id="KW-0547">Nucleotide-binding</keyword>
<dbReference type="SUPFAM" id="SSF75553">
    <property type="entry name" value="Smc hinge domain"/>
    <property type="match status" value="1"/>
</dbReference>
<dbReference type="Gene3D" id="1.10.287.1490">
    <property type="match status" value="1"/>
</dbReference>
<comment type="caution">
    <text evidence="9">The sequence shown here is derived from an EMBL/GenBank/DDBJ whole genome shotgun (WGS) entry which is preliminary data.</text>
</comment>
<reference evidence="9" key="1">
    <citation type="journal article" date="2021" name="PeerJ">
        <title>Extensive microbial diversity within the chicken gut microbiome revealed by metagenomics and culture.</title>
        <authorList>
            <person name="Gilroy R."/>
            <person name="Ravi A."/>
            <person name="Getino M."/>
            <person name="Pursley I."/>
            <person name="Horton D.L."/>
            <person name="Alikhan N.F."/>
            <person name="Baker D."/>
            <person name="Gharbi K."/>
            <person name="Hall N."/>
            <person name="Watson M."/>
            <person name="Adriaenssens E.M."/>
            <person name="Foster-Nyarko E."/>
            <person name="Jarju S."/>
            <person name="Secka A."/>
            <person name="Antonio M."/>
            <person name="Oren A."/>
            <person name="Chaudhuri R.R."/>
            <person name="La Ragione R."/>
            <person name="Hildebrand F."/>
            <person name="Pallen M.J."/>
        </authorList>
    </citation>
    <scope>NUCLEOTIDE SEQUENCE</scope>
    <source>
        <strain evidence="9">ChiBcec15-3976</strain>
    </source>
</reference>
<dbReference type="SUPFAM" id="SSF52540">
    <property type="entry name" value="P-loop containing nucleoside triphosphate hydrolases"/>
    <property type="match status" value="1"/>
</dbReference>
<dbReference type="GO" id="GO:0003677">
    <property type="term" value="F:DNA binding"/>
    <property type="evidence" value="ECO:0007669"/>
    <property type="project" value="UniProtKB-UniRule"/>
</dbReference>
<dbReference type="FunFam" id="3.40.50.300:FF:000984">
    <property type="entry name" value="Chromosome partition protein Smc"/>
    <property type="match status" value="1"/>
</dbReference>
<evidence type="ECO:0000256" key="7">
    <source>
        <dbReference type="HAMAP-Rule" id="MF_01894"/>
    </source>
</evidence>
<dbReference type="SUPFAM" id="SSF57997">
    <property type="entry name" value="Tropomyosin"/>
    <property type="match status" value="1"/>
</dbReference>
<feature type="coiled-coil region" evidence="7">
    <location>
        <begin position="402"/>
        <end position="485"/>
    </location>
</feature>
<feature type="coiled-coil region" evidence="7">
    <location>
        <begin position="833"/>
        <end position="916"/>
    </location>
</feature>
<dbReference type="Gene3D" id="3.30.70.1620">
    <property type="match status" value="1"/>
</dbReference>
<dbReference type="CDD" id="cd03278">
    <property type="entry name" value="ABC_SMC_barmotin"/>
    <property type="match status" value="1"/>
</dbReference>
<dbReference type="Gene3D" id="1.20.1060.20">
    <property type="match status" value="1"/>
</dbReference>
<accession>A0A9D2RDB6</accession>
<dbReference type="InterPro" id="IPR036277">
    <property type="entry name" value="SMC_hinge_sf"/>
</dbReference>
<comment type="function">
    <text evidence="7">Required for chromosome condensation and partitioning.</text>
</comment>
<keyword evidence="5 7" id="KW-0175">Coiled coil</keyword>
<evidence type="ECO:0000256" key="5">
    <source>
        <dbReference type="ARBA" id="ARBA00023054"/>
    </source>
</evidence>
<evidence type="ECO:0000313" key="9">
    <source>
        <dbReference type="EMBL" id="HJD41894.1"/>
    </source>
</evidence>
<dbReference type="AlphaFoldDB" id="A0A9D2RDB6"/>
<evidence type="ECO:0000259" key="8">
    <source>
        <dbReference type="SMART" id="SM00968"/>
    </source>
</evidence>
<feature type="coiled-coil region" evidence="7">
    <location>
        <begin position="735"/>
        <end position="776"/>
    </location>
</feature>
<dbReference type="Pfam" id="PF06470">
    <property type="entry name" value="SMC_hinge"/>
    <property type="match status" value="1"/>
</dbReference>
<dbReference type="HAMAP" id="MF_01894">
    <property type="entry name" value="Smc_prok"/>
    <property type="match status" value="1"/>
</dbReference>
<dbReference type="InterPro" id="IPR003395">
    <property type="entry name" value="RecF/RecN/SMC_N"/>
</dbReference>
<dbReference type="Proteomes" id="UP000823909">
    <property type="component" value="Unassembled WGS sequence"/>
</dbReference>
<dbReference type="InterPro" id="IPR027417">
    <property type="entry name" value="P-loop_NTPase"/>
</dbReference>
<protein>
    <recommendedName>
        <fullName evidence="7">Chromosome partition protein Smc</fullName>
    </recommendedName>
</protein>
<sequence>MYLKSIEVQGFKSFANRIKFDFHNGITGIVGPNGSGKSNVADAVRWVLGEQRVKQLRGGSMQDVIFSGTENRKPLSYASVAITLDNSDHKLPVDFEEVTVTRKLYRSGESEYLINGAACRLKDINEMFYDTGIGKEGYSIIGQGQIDKILSGKPEERRELFDEAAGIVKFKRRKNLSVRKLEEERMNLTRVNDILKELEKQLGPLEKQSETAKEYLKKKEELKTYDINMFLLEEERLREKITDLEEKYSAADEELSDSRSRYDEMKAEYEAIEEEVEQIDLEIETAKNQLNETNLLKQQLEGRINVLKEQINTARMNDEHYGSRANVIHAEIEARDAQIQALENEKKELREKLRDAEARDTEAKNALISVQTRIAEHTGRIEEKKQEIMDLLGSRASTKAKIQHYDTSKEQIRSRKEELAENIREVTEEAKRLFQRLEEYEDELQKVRETIRSYNEQIAENEQKIEAFQKELDEKQEKLRIGQTAYHRESSRLESLKNITERYDGYGNSIRRVMANRDKEKGLIGVVADIIKTDKEYEIAIETALGGSIQNIVTDNEETAKRMIAFLKQNKFGRATFLPLTGMHASGGLRTPEALNEPGVIGLANTLVHVEKRFEDLAGQLLGRTIVVKNIDDGIRISRKYRQSLRLVTLEGELINPGGSMTGGAFKNSSNLLSRRREIEEFEKTVAMLKKDMDELEQDVNAVKSRRAACYSAVDEIQKELRQASVQENTEKMNVEQTQIRLREAKERSDRFTGEQAELERELQRIAENEESIQMELETSENLEGELGRTITELQRALDAEKEEEGEQLKASEKVHLALAGFEQQHAFVEENISRIGEETEKLRAELKELDENKDQASGEIREKEEKILELRKTIEDSAELFKEIGQEIEAHTRKRDELNRKHKDFLKMREELSNHIAALDKECFRLNSQKESYESASEKQINYMWEEYEITFNRAMELRDVNLTDLAYMKKQIQTLKSEIRGLGNVNVNAIEDYKNVSERYGFLKNQHDDLVEAEATLVQIIAELDEAMRKQFAEQFRRIADEFNVVFRELFGGGKGTLELMEDEDILEAGVRIIAQPPGKKLQNMMQLSGGEKALTAISLLFAIQNLKPSPFCLLDEIEAALDDNNVDRFAQYLHKLTKYTQFIVITHRRGTMSSADRLYGITMQEKGISTLVSVDLLEKELDQQEKG</sequence>
<feature type="domain" description="SMC hinge" evidence="8">
    <location>
        <begin position="521"/>
        <end position="638"/>
    </location>
</feature>
<proteinExistence type="inferred from homology"/>
<evidence type="ECO:0000256" key="2">
    <source>
        <dbReference type="ARBA" id="ARBA00022490"/>
    </source>
</evidence>
<dbReference type="InterPro" id="IPR024704">
    <property type="entry name" value="SMC"/>
</dbReference>
<reference evidence="9" key="2">
    <citation type="submission" date="2021-04" db="EMBL/GenBank/DDBJ databases">
        <authorList>
            <person name="Gilroy R."/>
        </authorList>
    </citation>
    <scope>NUCLEOTIDE SEQUENCE</scope>
    <source>
        <strain evidence="9">ChiBcec15-3976</strain>
    </source>
</reference>
<name>A0A9D2RDB6_9FIRM</name>
<dbReference type="GO" id="GO:0007059">
    <property type="term" value="P:chromosome segregation"/>
    <property type="evidence" value="ECO:0007669"/>
    <property type="project" value="UniProtKB-UniRule"/>
</dbReference>
<organism evidence="9 10">
    <name type="scientific">Candidatus Mediterraneibacter quadrami</name>
    <dbReference type="NCBI Taxonomy" id="2838684"/>
    <lineage>
        <taxon>Bacteria</taxon>
        <taxon>Bacillati</taxon>
        <taxon>Bacillota</taxon>
        <taxon>Clostridia</taxon>
        <taxon>Lachnospirales</taxon>
        <taxon>Lachnospiraceae</taxon>
        <taxon>Mediterraneibacter</taxon>
    </lineage>
</organism>
<dbReference type="GO" id="GO:0030261">
    <property type="term" value="P:chromosome condensation"/>
    <property type="evidence" value="ECO:0007669"/>
    <property type="project" value="InterPro"/>
</dbReference>
<evidence type="ECO:0000313" key="10">
    <source>
        <dbReference type="Proteomes" id="UP000823909"/>
    </source>
</evidence>
<dbReference type="PANTHER" id="PTHR43977">
    <property type="entry name" value="STRUCTURAL MAINTENANCE OF CHROMOSOMES PROTEIN 3"/>
    <property type="match status" value="1"/>
</dbReference>
<feature type="binding site" evidence="7">
    <location>
        <begin position="32"/>
        <end position="39"/>
    </location>
    <ligand>
        <name>ATP</name>
        <dbReference type="ChEBI" id="CHEBI:30616"/>
    </ligand>
</feature>
<dbReference type="InterPro" id="IPR011890">
    <property type="entry name" value="SMC_prok"/>
</dbReference>
<dbReference type="InterPro" id="IPR010935">
    <property type="entry name" value="SMC_hinge"/>
</dbReference>
<dbReference type="NCBIfam" id="TIGR02168">
    <property type="entry name" value="SMC_prok_B"/>
    <property type="match status" value="1"/>
</dbReference>
<evidence type="ECO:0000256" key="3">
    <source>
        <dbReference type="ARBA" id="ARBA00022741"/>
    </source>
</evidence>
<dbReference type="Gene3D" id="3.40.50.300">
    <property type="entry name" value="P-loop containing nucleotide triphosphate hydrolases"/>
    <property type="match status" value="2"/>
</dbReference>
<dbReference type="GO" id="GO:0007062">
    <property type="term" value="P:sister chromatid cohesion"/>
    <property type="evidence" value="ECO:0007669"/>
    <property type="project" value="InterPro"/>
</dbReference>
<comment type="subcellular location">
    <subcellularLocation>
        <location evidence="1 7">Cytoplasm</location>
    </subcellularLocation>
</comment>
<dbReference type="PIRSF" id="PIRSF005719">
    <property type="entry name" value="SMC"/>
    <property type="match status" value="1"/>
</dbReference>
<keyword evidence="6 7" id="KW-0238">DNA-binding</keyword>
<gene>
    <name evidence="7 9" type="primary">smc</name>
    <name evidence="9" type="ORF">H9910_02635</name>
</gene>
<comment type="similarity">
    <text evidence="7">Belongs to the SMC family.</text>
</comment>
<comment type="domain">
    <text evidence="7">Contains large globular domains required for ATP hydrolysis at each terminus and a third globular domain forming a flexible hinge near the middle of the molecule. These domains are separated by coiled-coil structures.</text>
</comment>
<dbReference type="Pfam" id="PF02463">
    <property type="entry name" value="SMC_N"/>
    <property type="match status" value="1"/>
</dbReference>
<dbReference type="SMART" id="SM00968">
    <property type="entry name" value="SMC_hinge"/>
    <property type="match status" value="1"/>
</dbReference>
<dbReference type="EMBL" id="DWUU01000020">
    <property type="protein sequence ID" value="HJD41894.1"/>
    <property type="molecule type" value="Genomic_DNA"/>
</dbReference>
<dbReference type="GO" id="GO:0005737">
    <property type="term" value="C:cytoplasm"/>
    <property type="evidence" value="ECO:0007669"/>
    <property type="project" value="UniProtKB-SubCell"/>
</dbReference>
<dbReference type="GO" id="GO:0005524">
    <property type="term" value="F:ATP binding"/>
    <property type="evidence" value="ECO:0007669"/>
    <property type="project" value="UniProtKB-UniRule"/>
</dbReference>
<dbReference type="GO" id="GO:0006260">
    <property type="term" value="P:DNA replication"/>
    <property type="evidence" value="ECO:0007669"/>
    <property type="project" value="UniProtKB-UniRule"/>
</dbReference>
<evidence type="ECO:0000256" key="4">
    <source>
        <dbReference type="ARBA" id="ARBA00022840"/>
    </source>
</evidence>
<evidence type="ECO:0000256" key="6">
    <source>
        <dbReference type="ARBA" id="ARBA00023125"/>
    </source>
</evidence>
<evidence type="ECO:0000256" key="1">
    <source>
        <dbReference type="ARBA" id="ARBA00004496"/>
    </source>
</evidence>